<dbReference type="EC" id="2.3.1.-" evidence="2"/>
<dbReference type="Proteomes" id="UP000094023">
    <property type="component" value="Unassembled WGS sequence"/>
</dbReference>
<evidence type="ECO:0000313" key="2">
    <source>
        <dbReference type="EMBL" id="OAT25347.1"/>
    </source>
</evidence>
<dbReference type="InterPro" id="IPR000182">
    <property type="entry name" value="GNAT_dom"/>
</dbReference>
<evidence type="ECO:0000313" key="3">
    <source>
        <dbReference type="Proteomes" id="UP000094023"/>
    </source>
</evidence>
<organism evidence="2 3">
    <name type="scientific">Proteus myxofaciens ATCC 19692</name>
    <dbReference type="NCBI Taxonomy" id="1354337"/>
    <lineage>
        <taxon>Bacteria</taxon>
        <taxon>Pseudomonadati</taxon>
        <taxon>Pseudomonadota</taxon>
        <taxon>Gammaproteobacteria</taxon>
        <taxon>Enterobacterales</taxon>
        <taxon>Morganellaceae</taxon>
        <taxon>Proteus</taxon>
    </lineage>
</organism>
<keyword evidence="2" id="KW-0808">Transferase</keyword>
<proteinExistence type="predicted"/>
<dbReference type="Pfam" id="PF00583">
    <property type="entry name" value="Acetyltransf_1"/>
    <property type="match status" value="1"/>
</dbReference>
<reference evidence="2 3" key="1">
    <citation type="submission" date="2016-04" db="EMBL/GenBank/DDBJ databases">
        <title>ATOL: Assembling a taxonomically balanced genome-scale reconstruction of the evolutionary history of the Enterobacteriaceae.</title>
        <authorList>
            <person name="Plunkett G.III."/>
            <person name="Neeno-Eckwall E.C."/>
            <person name="Glasner J.D."/>
            <person name="Perna N.T."/>
        </authorList>
    </citation>
    <scope>NUCLEOTIDE SEQUENCE [LARGE SCALE GENOMIC DNA]</scope>
    <source>
        <strain evidence="2 3">ATCC 19692</strain>
    </source>
</reference>
<dbReference type="Gene3D" id="3.40.630.30">
    <property type="match status" value="1"/>
</dbReference>
<dbReference type="CDD" id="cd04301">
    <property type="entry name" value="NAT_SF"/>
    <property type="match status" value="1"/>
</dbReference>
<feature type="domain" description="N-acetyltransferase" evidence="1">
    <location>
        <begin position="1"/>
        <end position="136"/>
    </location>
</feature>
<name>A0A198FK88_9GAMM</name>
<comment type="caution">
    <text evidence="2">The sequence shown here is derived from an EMBL/GenBank/DDBJ whole genome shotgun (WGS) entry which is preliminary data.</text>
</comment>
<accession>A0A198FK88</accession>
<protein>
    <submittedName>
        <fullName evidence="2">Acetyltransferase</fullName>
        <ecNumber evidence="2">2.3.1.-</ecNumber>
    </submittedName>
</protein>
<dbReference type="PATRIC" id="fig|1354337.4.peg.2434"/>
<evidence type="ECO:0000259" key="1">
    <source>
        <dbReference type="PROSITE" id="PS51186"/>
    </source>
</evidence>
<dbReference type="OrthoDB" id="9787920at2"/>
<dbReference type="STRING" id="1354337.M983_2371"/>
<keyword evidence="3" id="KW-1185">Reference proteome</keyword>
<dbReference type="GO" id="GO:0016747">
    <property type="term" value="F:acyltransferase activity, transferring groups other than amino-acyl groups"/>
    <property type="evidence" value="ECO:0007669"/>
    <property type="project" value="InterPro"/>
</dbReference>
<dbReference type="PROSITE" id="PS51186">
    <property type="entry name" value="GNAT"/>
    <property type="match status" value="1"/>
</dbReference>
<dbReference type="SUPFAM" id="SSF55729">
    <property type="entry name" value="Acyl-CoA N-acyltransferases (Nat)"/>
    <property type="match status" value="1"/>
</dbReference>
<dbReference type="RefSeq" id="WP_066751092.1">
    <property type="nucleotide sequence ID" value="NZ_LXEN01000113.1"/>
</dbReference>
<sequence>MTLKITTSPTADEINEIYEGLLSHNLHYLSFDQYTPLAVFKEENGKKIGGITGDILGNWLRICYLWVDSEHRGKKLGTELLQTMEKVAKQKGAKYVELDTFSFQALPFYQKQGFNIFGTLENYPISDKKYYLRKEL</sequence>
<keyword evidence="2" id="KW-0012">Acyltransferase</keyword>
<dbReference type="EMBL" id="LXEN01000113">
    <property type="protein sequence ID" value="OAT25347.1"/>
    <property type="molecule type" value="Genomic_DNA"/>
</dbReference>
<dbReference type="InterPro" id="IPR016181">
    <property type="entry name" value="Acyl_CoA_acyltransferase"/>
</dbReference>
<gene>
    <name evidence="2" type="ORF">M983_2371</name>
</gene>
<dbReference type="AlphaFoldDB" id="A0A198FK88"/>